<feature type="domain" description="AB hydrolase-1" evidence="2">
    <location>
        <begin position="218"/>
        <end position="502"/>
    </location>
</feature>
<evidence type="ECO:0000313" key="3">
    <source>
        <dbReference type="EMBL" id="TFY62171.1"/>
    </source>
</evidence>
<dbReference type="EMBL" id="SEOQ01000476">
    <property type="protein sequence ID" value="TFY62171.1"/>
    <property type="molecule type" value="Genomic_DNA"/>
</dbReference>
<evidence type="ECO:0000259" key="2">
    <source>
        <dbReference type="Pfam" id="PF12697"/>
    </source>
</evidence>
<dbReference type="SUPFAM" id="SSF53474">
    <property type="entry name" value="alpha/beta-Hydrolases"/>
    <property type="match status" value="1"/>
</dbReference>
<keyword evidence="4" id="KW-1185">Reference proteome</keyword>
<dbReference type="Proteomes" id="UP000298327">
    <property type="component" value="Unassembled WGS sequence"/>
</dbReference>
<dbReference type="InterPro" id="IPR050266">
    <property type="entry name" value="AB_hydrolase_sf"/>
</dbReference>
<evidence type="ECO:0000256" key="1">
    <source>
        <dbReference type="SAM" id="MobiDB-lite"/>
    </source>
</evidence>
<feature type="region of interest" description="Disordered" evidence="1">
    <location>
        <begin position="25"/>
        <end position="54"/>
    </location>
</feature>
<feature type="compositionally biased region" description="Basic and acidic residues" evidence="1">
    <location>
        <begin position="25"/>
        <end position="36"/>
    </location>
</feature>
<dbReference type="InterPro" id="IPR029058">
    <property type="entry name" value="AB_hydrolase_fold"/>
</dbReference>
<dbReference type="STRING" id="205917.A0A4Y9YL19"/>
<dbReference type="Gene3D" id="3.40.50.1820">
    <property type="entry name" value="alpha/beta hydrolase"/>
    <property type="match status" value="1"/>
</dbReference>
<dbReference type="GO" id="GO:0016020">
    <property type="term" value="C:membrane"/>
    <property type="evidence" value="ECO:0007669"/>
    <property type="project" value="TreeGrafter"/>
</dbReference>
<sequence length="521" mass="57736">MDDAETDDQLLTDLLAYHGDQRFRPSRREDCSESKRLALGGESTPGMRTPGRIGAAPKRRLCLSRGTKDSKLHATMANSRLLKPLSGGTHTVLSVVSSNSRHFGILGIFHPRPTMLGNSLMSSEFNLYEGSTGQKMAKHDHESDMTALERSIPVTRRSPESFTRRDSTWTFNILGSISPDSRFKTSVSQYRLAAGSSRAYENTLDDASRGTGPRRIKLLLTHGASFHKEMWEPFLKELQAIQQKFEAVASPIIVTEAWAIDCLNHGEASVINEHLLVHYPGLISNRHYARSCMTLLESGLVEDLDLCKLVLIGHSAGAITGLILADLYQQQACTPFSSVVLVDPVFTAATGKTAPSEQKANTIRFVESTKRRVDIWPSKGEAVRWLAGRRPFKTWDPRVLKIFVDDGLRPLPTAWYPEYAKGVTLKCHKLQESAAYSNTAEQGLAAGLLPTIAAVVPVIVIFGEQSPFRVSEVNLSKDASIPVRIIPRCTHYVLQESPKELAVVVHGRLQEMYKHTLLSRL</sequence>
<accession>A0A4Y9YL19</accession>
<gene>
    <name evidence="3" type="ORF">EVG20_g6800</name>
</gene>
<evidence type="ECO:0000313" key="4">
    <source>
        <dbReference type="Proteomes" id="UP000298327"/>
    </source>
</evidence>
<proteinExistence type="predicted"/>
<dbReference type="InterPro" id="IPR000073">
    <property type="entry name" value="AB_hydrolase_1"/>
</dbReference>
<dbReference type="OrthoDB" id="94039at2759"/>
<comment type="caution">
    <text evidence="3">The sequence shown here is derived from an EMBL/GenBank/DDBJ whole genome shotgun (WGS) entry which is preliminary data.</text>
</comment>
<reference evidence="3 4" key="1">
    <citation type="submission" date="2019-02" db="EMBL/GenBank/DDBJ databases">
        <title>Genome sequencing of the rare red list fungi Dentipellis fragilis.</title>
        <authorList>
            <person name="Buettner E."/>
            <person name="Kellner H."/>
        </authorList>
    </citation>
    <scope>NUCLEOTIDE SEQUENCE [LARGE SCALE GENOMIC DNA]</scope>
    <source>
        <strain evidence="3 4">DSM 105465</strain>
    </source>
</reference>
<organism evidence="3 4">
    <name type="scientific">Dentipellis fragilis</name>
    <dbReference type="NCBI Taxonomy" id="205917"/>
    <lineage>
        <taxon>Eukaryota</taxon>
        <taxon>Fungi</taxon>
        <taxon>Dikarya</taxon>
        <taxon>Basidiomycota</taxon>
        <taxon>Agaricomycotina</taxon>
        <taxon>Agaricomycetes</taxon>
        <taxon>Russulales</taxon>
        <taxon>Hericiaceae</taxon>
        <taxon>Dentipellis</taxon>
    </lineage>
</organism>
<name>A0A4Y9YL19_9AGAM</name>
<dbReference type="AlphaFoldDB" id="A0A4Y9YL19"/>
<dbReference type="Pfam" id="PF12697">
    <property type="entry name" value="Abhydrolase_6"/>
    <property type="match status" value="1"/>
</dbReference>
<dbReference type="PANTHER" id="PTHR43798:SF33">
    <property type="entry name" value="HYDROLASE, PUTATIVE (AFU_ORTHOLOGUE AFUA_2G14860)-RELATED"/>
    <property type="match status" value="1"/>
</dbReference>
<dbReference type="PANTHER" id="PTHR43798">
    <property type="entry name" value="MONOACYLGLYCEROL LIPASE"/>
    <property type="match status" value="1"/>
</dbReference>
<protein>
    <recommendedName>
        <fullName evidence="2">AB hydrolase-1 domain-containing protein</fullName>
    </recommendedName>
</protein>